<protein>
    <submittedName>
        <fullName evidence="1">Uncharacterized protein</fullName>
    </submittedName>
</protein>
<evidence type="ECO:0000313" key="1">
    <source>
        <dbReference type="EMBL" id="DAD96350.1"/>
    </source>
</evidence>
<accession>A0A8S5NNP0</accession>
<reference evidence="1" key="1">
    <citation type="journal article" date="2021" name="Proc. Natl. Acad. Sci. U.S.A.">
        <title>A Catalog of Tens of Thousands of Viruses from Human Metagenomes Reveals Hidden Associations with Chronic Diseases.</title>
        <authorList>
            <person name="Tisza M.J."/>
            <person name="Buck C.B."/>
        </authorList>
    </citation>
    <scope>NUCLEOTIDE SEQUENCE</scope>
    <source>
        <strain evidence="1">CtagO6</strain>
    </source>
</reference>
<dbReference type="EMBL" id="BK015215">
    <property type="protein sequence ID" value="DAD96350.1"/>
    <property type="molecule type" value="Genomic_DNA"/>
</dbReference>
<sequence>MSAPNVTFTASGTVISAVSGFDFITVRFSADEKYTAFECRATPAAAEWGRGKGTLVASFSSTPAGTERSFEIYDDYLTAGDGAYRISLYVQGEDGSWNDNGAFIPLGSTGLVTADGHTFLSMRE</sequence>
<proteinExistence type="predicted"/>
<organism evidence="1">
    <name type="scientific">Myoviridae sp. ctagO6</name>
    <dbReference type="NCBI Taxonomy" id="2826667"/>
    <lineage>
        <taxon>Viruses</taxon>
        <taxon>Duplodnaviria</taxon>
        <taxon>Heunggongvirae</taxon>
        <taxon>Uroviricota</taxon>
        <taxon>Caudoviricetes</taxon>
    </lineage>
</organism>
<name>A0A8S5NNP0_9CAUD</name>